<keyword evidence="3" id="KW-1185">Reference proteome</keyword>
<dbReference type="Proteomes" id="UP000785613">
    <property type="component" value="Unassembled WGS sequence"/>
</dbReference>
<feature type="region of interest" description="Disordered" evidence="1">
    <location>
        <begin position="28"/>
        <end position="47"/>
    </location>
</feature>
<organism evidence="2 3">
    <name type="scientific">Massilia rubra</name>
    <dbReference type="NCBI Taxonomy" id="2607910"/>
    <lineage>
        <taxon>Bacteria</taxon>
        <taxon>Pseudomonadati</taxon>
        <taxon>Pseudomonadota</taxon>
        <taxon>Betaproteobacteria</taxon>
        <taxon>Burkholderiales</taxon>
        <taxon>Oxalobacteraceae</taxon>
        <taxon>Telluria group</taxon>
        <taxon>Massilia</taxon>
    </lineage>
</organism>
<gene>
    <name evidence="2" type="ORF">F0185_31810</name>
</gene>
<evidence type="ECO:0000313" key="2">
    <source>
        <dbReference type="EMBL" id="NHZ38140.1"/>
    </source>
</evidence>
<sequence>MMRILFWIGLIVLVIAAIRSKIRGKLREMTPPPGHPGYPGAGPQAAPTRELGATVECAHCHVYFPESEAVTANGRAYCSAEHVNLPPA</sequence>
<comment type="caution">
    <text evidence="2">The sequence shown here is derived from an EMBL/GenBank/DDBJ whole genome shotgun (WGS) entry which is preliminary data.</text>
</comment>
<name>A0ABX0LZ61_9BURK</name>
<dbReference type="EMBL" id="VUYU01000040">
    <property type="protein sequence ID" value="NHZ38140.1"/>
    <property type="molecule type" value="Genomic_DNA"/>
</dbReference>
<dbReference type="InterPro" id="IPR049708">
    <property type="entry name" value="PP0621-like"/>
</dbReference>
<dbReference type="NCBIfam" id="NF041023">
    <property type="entry name" value="PP0621_fam"/>
    <property type="match status" value="1"/>
</dbReference>
<evidence type="ECO:0000313" key="3">
    <source>
        <dbReference type="Proteomes" id="UP000785613"/>
    </source>
</evidence>
<dbReference type="RefSeq" id="WP_167232415.1">
    <property type="nucleotide sequence ID" value="NZ_VUYU01000040.1"/>
</dbReference>
<evidence type="ECO:0000256" key="1">
    <source>
        <dbReference type="SAM" id="MobiDB-lite"/>
    </source>
</evidence>
<accession>A0ABX0LZ61</accession>
<reference evidence="2 3" key="1">
    <citation type="submission" date="2019-09" db="EMBL/GenBank/DDBJ databases">
        <title>Taxonomy of Antarctic Massilia spp.: description of Massilia rubra sp. nov., Massilia aquatica sp. nov., Massilia mucilaginosa sp. nov., Massilia frigida sp. nov. isolated from streams, lakes and regoliths.</title>
        <authorList>
            <person name="Holochova P."/>
            <person name="Sedlacek I."/>
            <person name="Kralova S."/>
            <person name="Maslanova I."/>
            <person name="Busse H.-J."/>
            <person name="Stankova E."/>
            <person name="Vrbovska V."/>
            <person name="Kovarovic V."/>
            <person name="Bartak M."/>
            <person name="Svec P."/>
            <person name="Pantucek R."/>
        </authorList>
    </citation>
    <scope>NUCLEOTIDE SEQUENCE [LARGE SCALE GENOMIC DNA]</scope>
    <source>
        <strain evidence="2 3">CCM 8692</strain>
    </source>
</reference>
<protein>
    <submittedName>
        <fullName evidence="2">Uncharacterized protein</fullName>
    </submittedName>
</protein>
<proteinExistence type="predicted"/>